<dbReference type="EMBL" id="JADCNM010000008">
    <property type="protein sequence ID" value="KAG0472338.1"/>
    <property type="molecule type" value="Genomic_DNA"/>
</dbReference>
<protein>
    <recommendedName>
        <fullName evidence="1">TRF2/HOY1 PH-like domain-containing protein</fullName>
    </recommendedName>
</protein>
<gene>
    <name evidence="2" type="ORF">HPP92_016884</name>
</gene>
<evidence type="ECO:0000313" key="3">
    <source>
        <dbReference type="Proteomes" id="UP000639772"/>
    </source>
</evidence>
<comment type="caution">
    <text evidence="2">The sequence shown here is derived from an EMBL/GenBank/DDBJ whole genome shotgun (WGS) entry which is preliminary data.</text>
</comment>
<dbReference type="Pfam" id="PF24818">
    <property type="entry name" value="PH_TRF2_HOY1"/>
    <property type="match status" value="1"/>
</dbReference>
<proteinExistence type="predicted"/>
<evidence type="ECO:0000313" key="2">
    <source>
        <dbReference type="EMBL" id="KAG0472338.1"/>
    </source>
</evidence>
<accession>A0A835QPK8</accession>
<reference evidence="2 3" key="1">
    <citation type="journal article" date="2020" name="Nat. Food">
        <title>A phased Vanilla planifolia genome enables genetic improvement of flavour and production.</title>
        <authorList>
            <person name="Hasing T."/>
            <person name="Tang H."/>
            <person name="Brym M."/>
            <person name="Khazi F."/>
            <person name="Huang T."/>
            <person name="Chambers A.H."/>
        </authorList>
    </citation>
    <scope>NUCLEOTIDE SEQUENCE [LARGE SCALE GENOMIC DNA]</scope>
    <source>
        <tissue evidence="2">Leaf</tissue>
    </source>
</reference>
<sequence>MEYASRYEGDLVAVLLFYTSLWEVLDGGAKTRLKSNGPDIIALKAACPENGPATWIYGEDGLHMHLF</sequence>
<dbReference type="OrthoDB" id="1931356at2759"/>
<name>A0A835QPK8_VANPL</name>
<organism evidence="2 3">
    <name type="scientific">Vanilla planifolia</name>
    <name type="common">Vanilla</name>
    <dbReference type="NCBI Taxonomy" id="51239"/>
    <lineage>
        <taxon>Eukaryota</taxon>
        <taxon>Viridiplantae</taxon>
        <taxon>Streptophyta</taxon>
        <taxon>Embryophyta</taxon>
        <taxon>Tracheophyta</taxon>
        <taxon>Spermatophyta</taxon>
        <taxon>Magnoliopsida</taxon>
        <taxon>Liliopsida</taxon>
        <taxon>Asparagales</taxon>
        <taxon>Orchidaceae</taxon>
        <taxon>Vanilloideae</taxon>
        <taxon>Vanilleae</taxon>
        <taxon>Vanilla</taxon>
    </lineage>
</organism>
<dbReference type="InterPro" id="IPR057939">
    <property type="entry name" value="TRF2_HOY1_PH"/>
</dbReference>
<evidence type="ECO:0000259" key="1">
    <source>
        <dbReference type="Pfam" id="PF24818"/>
    </source>
</evidence>
<feature type="domain" description="TRF2/HOY1 PH-like" evidence="1">
    <location>
        <begin position="2"/>
        <end position="54"/>
    </location>
</feature>
<dbReference type="Proteomes" id="UP000639772">
    <property type="component" value="Unassembled WGS sequence"/>
</dbReference>
<dbReference type="AlphaFoldDB" id="A0A835QPK8"/>